<evidence type="ECO:0000313" key="12">
    <source>
        <dbReference type="Proteomes" id="UP000004931"/>
    </source>
</evidence>
<dbReference type="GO" id="GO:0005737">
    <property type="term" value="C:cytoplasm"/>
    <property type="evidence" value="ECO:0007669"/>
    <property type="project" value="UniProtKB-SubCell"/>
</dbReference>
<evidence type="ECO:0000256" key="3">
    <source>
        <dbReference type="ARBA" id="ARBA00022598"/>
    </source>
</evidence>
<dbReference type="NCBIfam" id="TIGR02433">
    <property type="entry name" value="lysidine_TilS_C"/>
    <property type="match status" value="1"/>
</dbReference>
<comment type="subcellular location">
    <subcellularLocation>
        <location evidence="1 8">Cytoplasm</location>
    </subcellularLocation>
</comment>
<dbReference type="SUPFAM" id="SSF82829">
    <property type="entry name" value="MesJ substrate recognition domain-like"/>
    <property type="match status" value="1"/>
</dbReference>
<dbReference type="OrthoDB" id="9807403at2"/>
<dbReference type="NCBIfam" id="TIGR02432">
    <property type="entry name" value="lysidine_TilS_N"/>
    <property type="match status" value="1"/>
</dbReference>
<dbReference type="InterPro" id="IPR014729">
    <property type="entry name" value="Rossmann-like_a/b/a_fold"/>
</dbReference>
<dbReference type="eggNOG" id="COG0037">
    <property type="taxonomic scope" value="Bacteria"/>
</dbReference>
<evidence type="ECO:0000256" key="6">
    <source>
        <dbReference type="ARBA" id="ARBA00022840"/>
    </source>
</evidence>
<dbReference type="Pfam" id="PF01171">
    <property type="entry name" value="ATP_bind_3"/>
    <property type="match status" value="1"/>
</dbReference>
<keyword evidence="2 8" id="KW-0963">Cytoplasm</keyword>
<evidence type="ECO:0000256" key="2">
    <source>
        <dbReference type="ARBA" id="ARBA00022490"/>
    </source>
</evidence>
<evidence type="ECO:0000259" key="10">
    <source>
        <dbReference type="SMART" id="SM00977"/>
    </source>
</evidence>
<dbReference type="GO" id="GO:0005524">
    <property type="term" value="F:ATP binding"/>
    <property type="evidence" value="ECO:0007669"/>
    <property type="project" value="UniProtKB-UniRule"/>
</dbReference>
<dbReference type="SUPFAM" id="SSF52402">
    <property type="entry name" value="Adenine nucleotide alpha hydrolases-like"/>
    <property type="match status" value="1"/>
</dbReference>
<evidence type="ECO:0000313" key="11">
    <source>
        <dbReference type="EMBL" id="EAW30719.1"/>
    </source>
</evidence>
<accession>A0YE83</accession>
<evidence type="ECO:0000256" key="9">
    <source>
        <dbReference type="SAM" id="Coils"/>
    </source>
</evidence>
<dbReference type="HAMAP" id="MF_01161">
    <property type="entry name" value="tRNA_Ile_lys_synt"/>
    <property type="match status" value="1"/>
</dbReference>
<dbReference type="CDD" id="cd01992">
    <property type="entry name" value="TilS_N"/>
    <property type="match status" value="1"/>
</dbReference>
<dbReference type="InterPro" id="IPR012094">
    <property type="entry name" value="tRNA_Ile_lys_synt"/>
</dbReference>
<evidence type="ECO:0000256" key="1">
    <source>
        <dbReference type="ARBA" id="ARBA00004496"/>
    </source>
</evidence>
<evidence type="ECO:0000256" key="5">
    <source>
        <dbReference type="ARBA" id="ARBA00022741"/>
    </source>
</evidence>
<protein>
    <recommendedName>
        <fullName evidence="8">tRNA(Ile)-lysidine synthase</fullName>
        <ecNumber evidence="8">6.3.4.19</ecNumber>
    </recommendedName>
    <alternativeName>
        <fullName evidence="8">tRNA(Ile)-2-lysyl-cytidine synthase</fullName>
    </alternativeName>
    <alternativeName>
        <fullName evidence="8">tRNA(Ile)-lysidine synthetase</fullName>
    </alternativeName>
</protein>
<dbReference type="EMBL" id="AAVT01000006">
    <property type="protein sequence ID" value="EAW30719.1"/>
    <property type="molecule type" value="Genomic_DNA"/>
</dbReference>
<keyword evidence="12" id="KW-1185">Reference proteome</keyword>
<comment type="function">
    <text evidence="8">Ligates lysine onto the cytidine present at position 34 of the AUA codon-specific tRNA(Ile) that contains the anticodon CAU, in an ATP-dependent manner. Cytidine is converted to lysidine, thus changing the amino acid specificity of the tRNA from methionine to isoleucine.</text>
</comment>
<feature type="coiled-coil region" evidence="9">
    <location>
        <begin position="215"/>
        <end position="242"/>
    </location>
</feature>
<dbReference type="AlphaFoldDB" id="A0YE83"/>
<name>A0YE83_9GAMM</name>
<dbReference type="STRING" id="247633.GP2143_02309"/>
<comment type="caution">
    <text evidence="11">The sequence shown here is derived from an EMBL/GenBank/DDBJ whole genome shotgun (WGS) entry which is preliminary data.</text>
</comment>
<dbReference type="InterPro" id="IPR011063">
    <property type="entry name" value="TilS/TtcA_N"/>
</dbReference>
<comment type="catalytic activity">
    <reaction evidence="7 8">
        <text>cytidine(34) in tRNA(Ile2) + L-lysine + ATP = lysidine(34) in tRNA(Ile2) + AMP + diphosphate + H(+)</text>
        <dbReference type="Rhea" id="RHEA:43744"/>
        <dbReference type="Rhea" id="RHEA-COMP:10625"/>
        <dbReference type="Rhea" id="RHEA-COMP:10670"/>
        <dbReference type="ChEBI" id="CHEBI:15378"/>
        <dbReference type="ChEBI" id="CHEBI:30616"/>
        <dbReference type="ChEBI" id="CHEBI:32551"/>
        <dbReference type="ChEBI" id="CHEBI:33019"/>
        <dbReference type="ChEBI" id="CHEBI:82748"/>
        <dbReference type="ChEBI" id="CHEBI:83665"/>
        <dbReference type="ChEBI" id="CHEBI:456215"/>
        <dbReference type="EC" id="6.3.4.19"/>
    </reaction>
</comment>
<evidence type="ECO:0000256" key="7">
    <source>
        <dbReference type="ARBA" id="ARBA00048539"/>
    </source>
</evidence>
<dbReference type="Gene3D" id="1.20.59.20">
    <property type="match status" value="1"/>
</dbReference>
<organism evidence="11 12">
    <name type="scientific">marine gamma proteobacterium HTCC2143</name>
    <dbReference type="NCBI Taxonomy" id="247633"/>
    <lineage>
        <taxon>Bacteria</taxon>
        <taxon>Pseudomonadati</taxon>
        <taxon>Pseudomonadota</taxon>
        <taxon>Gammaproteobacteria</taxon>
        <taxon>Cellvibrionales</taxon>
        <taxon>Spongiibacteraceae</taxon>
        <taxon>BD1-7 clade</taxon>
    </lineage>
</organism>
<dbReference type="GO" id="GO:0032267">
    <property type="term" value="F:tRNA(Ile)-lysidine synthase activity"/>
    <property type="evidence" value="ECO:0007669"/>
    <property type="project" value="UniProtKB-EC"/>
</dbReference>
<gene>
    <name evidence="8" type="primary">tilS</name>
    <name evidence="11" type="ORF">GP2143_02309</name>
</gene>
<dbReference type="Gene3D" id="3.40.50.620">
    <property type="entry name" value="HUPs"/>
    <property type="match status" value="1"/>
</dbReference>
<keyword evidence="4 8" id="KW-0819">tRNA processing</keyword>
<evidence type="ECO:0000256" key="4">
    <source>
        <dbReference type="ARBA" id="ARBA00022694"/>
    </source>
</evidence>
<dbReference type="SUPFAM" id="SSF56037">
    <property type="entry name" value="PheT/TilS domain"/>
    <property type="match status" value="1"/>
</dbReference>
<keyword evidence="6 8" id="KW-0067">ATP-binding</keyword>
<reference evidence="11 12" key="1">
    <citation type="journal article" date="2010" name="J. Bacteriol.">
        <title>Genome sequence of the oligotrophic marine Gammaproteobacterium HTCC2143, isolated from the Oregon Coast.</title>
        <authorList>
            <person name="Oh H.M."/>
            <person name="Kang I."/>
            <person name="Ferriera S."/>
            <person name="Giovannoni S.J."/>
            <person name="Cho J.C."/>
        </authorList>
    </citation>
    <scope>NUCLEOTIDE SEQUENCE [LARGE SCALE GENOMIC DNA]</scope>
    <source>
        <strain evidence="11 12">HTCC2143</strain>
    </source>
</reference>
<dbReference type="SMART" id="SM00977">
    <property type="entry name" value="TilS_C"/>
    <property type="match status" value="1"/>
</dbReference>
<proteinExistence type="inferred from homology"/>
<dbReference type="Pfam" id="PF11734">
    <property type="entry name" value="TilS_C"/>
    <property type="match status" value="1"/>
</dbReference>
<comment type="similarity">
    <text evidence="8">Belongs to the tRNA(Ile)-lysidine synthase family.</text>
</comment>
<feature type="binding site" evidence="8">
    <location>
        <begin position="32"/>
        <end position="37"/>
    </location>
    <ligand>
        <name>ATP</name>
        <dbReference type="ChEBI" id="CHEBI:30616"/>
    </ligand>
</feature>
<dbReference type="PANTHER" id="PTHR43033:SF1">
    <property type="entry name" value="TRNA(ILE)-LYSIDINE SYNTHASE-RELATED"/>
    <property type="match status" value="1"/>
</dbReference>
<dbReference type="GO" id="GO:0006400">
    <property type="term" value="P:tRNA modification"/>
    <property type="evidence" value="ECO:0007669"/>
    <property type="project" value="UniProtKB-UniRule"/>
</dbReference>
<keyword evidence="5 8" id="KW-0547">Nucleotide-binding</keyword>
<keyword evidence="3 8" id="KW-0436">Ligase</keyword>
<evidence type="ECO:0000256" key="8">
    <source>
        <dbReference type="HAMAP-Rule" id="MF_01161"/>
    </source>
</evidence>
<dbReference type="Proteomes" id="UP000004931">
    <property type="component" value="Unassembled WGS sequence"/>
</dbReference>
<sequence length="446" mass="49918">MSFILAMPITERFLNQQLNPYTEAGRWLVAYSGGVDSCVLLDCLIGVADHPPIVAVHINHQLQAASEQWRKHCEKRAAALNIAIICIDVDVDLHSGRSLEDAARVARYDAFETIVRHDDVLFFGHHLDDQVETMLLRLLRGSGSRGAAAMPSSRALGSGQLARPLLDIPRSAIETYATINQLEWIDDSSNQSLDFDRNFLRLEVLPAFEQRWPGYRQTLSRAALLNEEAAGLNDELAAIDLQQMGVSSQSSATLPIELLSRLSRPRQKNSLRYFLKLNQLATPSSAQLNEVIDQLLGARIDATPLVEWGDVQLRRFGDKVVAMRRMSPMDGLKRYSWNLTGTLSLENAGSLIALSSYGKGINAAMLDSSELVVAFRQGGERCRPVSRSGSQTLKKLLQEYQLEPWLRDRIPLILYRDEIIAVGDLWICEGWQVEGDQQGVTLQWQR</sequence>
<feature type="domain" description="Lysidine-tRNA(Ile) synthetase C-terminal" evidence="10">
    <location>
        <begin position="371"/>
        <end position="444"/>
    </location>
</feature>
<comment type="domain">
    <text evidence="8">The N-terminal region contains the highly conserved SGGXDS motif, predicted to be a P-loop motif involved in ATP binding.</text>
</comment>
<dbReference type="InterPro" id="IPR015262">
    <property type="entry name" value="tRNA_Ile_lys_synt_subst-bd"/>
</dbReference>
<dbReference type="PANTHER" id="PTHR43033">
    <property type="entry name" value="TRNA(ILE)-LYSIDINE SYNTHASE-RELATED"/>
    <property type="match status" value="1"/>
</dbReference>
<keyword evidence="9" id="KW-0175">Coiled coil</keyword>
<dbReference type="EC" id="6.3.4.19" evidence="8"/>
<dbReference type="InterPro" id="IPR012795">
    <property type="entry name" value="tRNA_Ile_lys_synt_N"/>
</dbReference>
<dbReference type="InterPro" id="IPR012796">
    <property type="entry name" value="Lysidine-tRNA-synth_C"/>
</dbReference>
<dbReference type="Pfam" id="PF09179">
    <property type="entry name" value="TilS"/>
    <property type="match status" value="1"/>
</dbReference>